<proteinExistence type="predicted"/>
<dbReference type="Proteomes" id="UP001177021">
    <property type="component" value="Unassembled WGS sequence"/>
</dbReference>
<accession>A0ACB0ITN3</accession>
<gene>
    <name evidence="1" type="ORF">MILVUS5_LOCUS5751</name>
</gene>
<reference evidence="1" key="1">
    <citation type="submission" date="2023-10" db="EMBL/GenBank/DDBJ databases">
        <authorList>
            <person name="Rodriguez Cubillos JULIANA M."/>
            <person name="De Vega J."/>
        </authorList>
    </citation>
    <scope>NUCLEOTIDE SEQUENCE</scope>
</reference>
<protein>
    <submittedName>
        <fullName evidence="1">Uncharacterized protein</fullName>
    </submittedName>
</protein>
<organism evidence="1 2">
    <name type="scientific">Trifolium pratense</name>
    <name type="common">Red clover</name>
    <dbReference type="NCBI Taxonomy" id="57577"/>
    <lineage>
        <taxon>Eukaryota</taxon>
        <taxon>Viridiplantae</taxon>
        <taxon>Streptophyta</taxon>
        <taxon>Embryophyta</taxon>
        <taxon>Tracheophyta</taxon>
        <taxon>Spermatophyta</taxon>
        <taxon>Magnoliopsida</taxon>
        <taxon>eudicotyledons</taxon>
        <taxon>Gunneridae</taxon>
        <taxon>Pentapetalae</taxon>
        <taxon>rosids</taxon>
        <taxon>fabids</taxon>
        <taxon>Fabales</taxon>
        <taxon>Fabaceae</taxon>
        <taxon>Papilionoideae</taxon>
        <taxon>50 kb inversion clade</taxon>
        <taxon>NPAAA clade</taxon>
        <taxon>Hologalegina</taxon>
        <taxon>IRL clade</taxon>
        <taxon>Trifolieae</taxon>
        <taxon>Trifolium</taxon>
    </lineage>
</organism>
<sequence length="1099" mass="124732">MGRDRVVPRQIHDVFINFRGLDTRQKFVSHLYVALTNAGIHTYIDNQLEKGTVLQPQLLSAIEGSRISILVFSKNYTQSSWCLRELERVMYCHTTHGQVVVPIFYDVDPSVVRHQKGAFGKALQSTAKERYLERRWRSALTQAANLSGWDVTNCRNEGELMQQIVEDVLKKLDITLLCITEFPVGLESRVQNMIQFIKSQSNQVCIIGIWGMGGSGKTTTAKAIYNQIHRKFVVRSFIENVREVCEKDNRGIIHLQEQLLSDVFKRKEKIHSVGLGTSMIVERFREEKSLVVLDDVTTFKQLKSLCGNPRLFCRGSVLIVTTRDVRLLYLFAVDYVCTMKEMNEKDSLELFSWHGFRQPSPIEDFHELSRNVVAYCRGLPVALEILGSYLYMRTEEEWISVLSKLKTIPNDQVQEKLRISYDGLKDDMEKDIFLDICCFFIGKDRAYVTEILNGCGLHADIGIPILIERSLVKIEKNNKLGMHDLIRDMGREIVRESSAKAPGKRSRLWFHQDVHDILTKNNGTETVEGLVLKSQSTSRICFSSNSFKEMKNLRLLQLDCVDLTGDYGCLSKELRWVHWQEYAFRYIPDDFYLGNLVVIDLKHSNIKQVWNETKLLGNLKILNLSHSKYLTCTPNFSKSPNLEKLIMKDCPNLSEVHQSIGDLNNLLLINLKDCTSLSNLPENIYQLKSLKTLILSGCSKIDKLEEGIVQMESLTTLMAKDTAIKEVPYSIVRSKSIGYISLCGYEGLSRDIFPSLVWSWMSSTMNSPPRNSPFGNMALSLAYINAPNNNLSFLSPIVRSLSQLRTVWVQCQSRNALISDLRRILDNRHDVNFAASERSHALQMSNFSLRSLLIRMGNCHMVIDTLSKSISQGLATNDSRDFFLPGGNYPSWSTYTGEGPSALFHVPKNIDCHMKGIILCVVYSSTSENMAAECLTSVLIINYTKCTIQIYKRDTVMSFNDEDWKNVTSNLGPGDEVEIFVAFGHGDGLIVMETAVYLIYDQSITMEVEPATNMETGSSAERNTQPSPEVDVQPSPNVKMEVSTIVQIDLPPEVKVQSSSTTEMKPLPKLNKSIFTRLGKRMGACLCLNQHRDKGFNNF</sequence>
<name>A0ACB0ITN3_TRIPR</name>
<evidence type="ECO:0000313" key="1">
    <source>
        <dbReference type="EMBL" id="CAJ2634973.1"/>
    </source>
</evidence>
<evidence type="ECO:0000313" key="2">
    <source>
        <dbReference type="Proteomes" id="UP001177021"/>
    </source>
</evidence>
<keyword evidence="2" id="KW-1185">Reference proteome</keyword>
<comment type="caution">
    <text evidence="1">The sequence shown here is derived from an EMBL/GenBank/DDBJ whole genome shotgun (WGS) entry which is preliminary data.</text>
</comment>
<dbReference type="EMBL" id="CASHSV030000002">
    <property type="protein sequence ID" value="CAJ2634973.1"/>
    <property type="molecule type" value="Genomic_DNA"/>
</dbReference>